<proteinExistence type="predicted"/>
<name>A0A438MGL2_9ACTN</name>
<dbReference type="AlphaFoldDB" id="A0A438MGL2"/>
<evidence type="ECO:0000313" key="1">
    <source>
        <dbReference type="EMBL" id="RVX44897.1"/>
    </source>
</evidence>
<keyword evidence="2" id="KW-1185">Reference proteome</keyword>
<comment type="caution">
    <text evidence="1">The sequence shown here is derived from an EMBL/GenBank/DDBJ whole genome shotgun (WGS) entry which is preliminary data.</text>
</comment>
<sequence length="38" mass="4087">MIENGPNVVLWIKAGSFANGKTYCHTTSSRKVSMAVST</sequence>
<gene>
    <name evidence="1" type="ORF">EDD27_7663</name>
</gene>
<dbReference type="Proteomes" id="UP000284824">
    <property type="component" value="Unassembled WGS sequence"/>
</dbReference>
<accession>A0A438MGL2</accession>
<reference evidence="1 2" key="1">
    <citation type="submission" date="2019-01" db="EMBL/GenBank/DDBJ databases">
        <title>Sequencing the genomes of 1000 actinobacteria strains.</title>
        <authorList>
            <person name="Klenk H.-P."/>
        </authorList>
    </citation>
    <scope>NUCLEOTIDE SEQUENCE [LARGE SCALE GENOMIC DNA]</scope>
    <source>
        <strain evidence="1 2">DSM 43925</strain>
    </source>
</reference>
<dbReference type="EMBL" id="SAUN01000001">
    <property type="protein sequence ID" value="RVX44897.1"/>
    <property type="molecule type" value="Genomic_DNA"/>
</dbReference>
<organism evidence="1 2">
    <name type="scientific">Nonomuraea polychroma</name>
    <dbReference type="NCBI Taxonomy" id="46176"/>
    <lineage>
        <taxon>Bacteria</taxon>
        <taxon>Bacillati</taxon>
        <taxon>Actinomycetota</taxon>
        <taxon>Actinomycetes</taxon>
        <taxon>Streptosporangiales</taxon>
        <taxon>Streptosporangiaceae</taxon>
        <taxon>Nonomuraea</taxon>
    </lineage>
</organism>
<evidence type="ECO:0000313" key="2">
    <source>
        <dbReference type="Proteomes" id="UP000284824"/>
    </source>
</evidence>
<protein>
    <submittedName>
        <fullName evidence="1">Uncharacterized protein</fullName>
    </submittedName>
</protein>